<evidence type="ECO:0000313" key="2">
    <source>
        <dbReference type="EMBL" id="MSU90257.1"/>
    </source>
</evidence>
<sequence>MTYAQDEASPDAALFTPHHRTAGNARSADRNSECGPETTVHGFVPDCGTVMDFVAYALKRPDRQRALAEHLCALQARQQARFAALPADARQDDWVLTRHERLLRVNQASHDAALRIVQQMRQPSVAS</sequence>
<accession>A0A6L5Z138</accession>
<keyword evidence="3" id="KW-1185">Reference proteome</keyword>
<dbReference type="EMBL" id="WIND01000008">
    <property type="protein sequence ID" value="MSU90257.1"/>
    <property type="molecule type" value="Genomic_DNA"/>
</dbReference>
<reference evidence="2 3" key="1">
    <citation type="submission" date="2019-10" db="EMBL/GenBank/DDBJ databases">
        <title>Cognatihalovulum marinum gen. nov. sp. nov., a new member of the family Rhodobacteraceae isolated from deep seawater of the Northwest Indian Ocean.</title>
        <authorList>
            <person name="Ruan C."/>
            <person name="Wang J."/>
            <person name="Zheng X."/>
            <person name="Song L."/>
            <person name="Zhu Y."/>
            <person name="Huang Y."/>
            <person name="Lu Z."/>
            <person name="Du W."/>
            <person name="Huang L."/>
            <person name="Dai X."/>
        </authorList>
    </citation>
    <scope>NUCLEOTIDE SEQUENCE [LARGE SCALE GENOMIC DNA]</scope>
    <source>
        <strain evidence="2 3">2CG4</strain>
    </source>
</reference>
<dbReference type="AlphaFoldDB" id="A0A6L5Z138"/>
<proteinExistence type="predicted"/>
<dbReference type="Proteomes" id="UP000474957">
    <property type="component" value="Unassembled WGS sequence"/>
</dbReference>
<organism evidence="2 3">
    <name type="scientific">Halovulum marinum</name>
    <dbReference type="NCBI Taxonomy" id="2662447"/>
    <lineage>
        <taxon>Bacteria</taxon>
        <taxon>Pseudomonadati</taxon>
        <taxon>Pseudomonadota</taxon>
        <taxon>Alphaproteobacteria</taxon>
        <taxon>Rhodobacterales</taxon>
        <taxon>Paracoccaceae</taxon>
        <taxon>Halovulum</taxon>
    </lineage>
</organism>
<name>A0A6L5Z138_9RHOB</name>
<feature type="region of interest" description="Disordered" evidence="1">
    <location>
        <begin position="1"/>
        <end position="37"/>
    </location>
</feature>
<gene>
    <name evidence="2" type="ORF">GE300_11605</name>
</gene>
<protein>
    <submittedName>
        <fullName evidence="2">Uncharacterized protein</fullName>
    </submittedName>
</protein>
<evidence type="ECO:0000313" key="3">
    <source>
        <dbReference type="Proteomes" id="UP000474957"/>
    </source>
</evidence>
<dbReference type="RefSeq" id="WP_154446746.1">
    <property type="nucleotide sequence ID" value="NZ_WIND01000008.1"/>
</dbReference>
<comment type="caution">
    <text evidence="2">The sequence shown here is derived from an EMBL/GenBank/DDBJ whole genome shotgun (WGS) entry which is preliminary data.</text>
</comment>
<evidence type="ECO:0000256" key="1">
    <source>
        <dbReference type="SAM" id="MobiDB-lite"/>
    </source>
</evidence>